<evidence type="ECO:0000313" key="3">
    <source>
        <dbReference type="Proteomes" id="UP000634667"/>
    </source>
</evidence>
<dbReference type="PANTHER" id="PTHR37953:SF1">
    <property type="entry name" value="UPF0127 PROTEIN MJ1496"/>
    <property type="match status" value="1"/>
</dbReference>
<dbReference type="Pfam" id="PF02643">
    <property type="entry name" value="DUF192"/>
    <property type="match status" value="1"/>
</dbReference>
<accession>A0ABQ2WTK4</accession>
<dbReference type="PROSITE" id="PS51257">
    <property type="entry name" value="PROKAR_LIPOPROTEIN"/>
    <property type="match status" value="1"/>
</dbReference>
<comment type="caution">
    <text evidence="2">The sequence shown here is derived from an EMBL/GenBank/DDBJ whole genome shotgun (WGS) entry which is preliminary data.</text>
</comment>
<dbReference type="Proteomes" id="UP000634667">
    <property type="component" value="Unassembled WGS sequence"/>
</dbReference>
<dbReference type="EMBL" id="BMYR01000012">
    <property type="protein sequence ID" value="GGW70453.1"/>
    <property type="molecule type" value="Genomic_DNA"/>
</dbReference>
<proteinExistence type="predicted"/>
<protein>
    <recommendedName>
        <fullName evidence="4">DUF192 domain-containing protein</fullName>
    </recommendedName>
</protein>
<evidence type="ECO:0000256" key="1">
    <source>
        <dbReference type="SAM" id="SignalP"/>
    </source>
</evidence>
<dbReference type="InterPro" id="IPR003795">
    <property type="entry name" value="DUF192"/>
</dbReference>
<name>A0ABQ2WTK4_9ALTE</name>
<evidence type="ECO:0008006" key="4">
    <source>
        <dbReference type="Google" id="ProtNLM"/>
    </source>
</evidence>
<gene>
    <name evidence="2" type="ORF">GCM10008111_28280</name>
</gene>
<dbReference type="RefSeq" id="WP_189483880.1">
    <property type="nucleotide sequence ID" value="NZ_BMYR01000012.1"/>
</dbReference>
<reference evidence="3" key="1">
    <citation type="journal article" date="2019" name="Int. J. Syst. Evol. Microbiol.">
        <title>The Global Catalogue of Microorganisms (GCM) 10K type strain sequencing project: providing services to taxonomists for standard genome sequencing and annotation.</title>
        <authorList>
            <consortium name="The Broad Institute Genomics Platform"/>
            <consortium name="The Broad Institute Genome Sequencing Center for Infectious Disease"/>
            <person name="Wu L."/>
            <person name="Ma J."/>
        </authorList>
    </citation>
    <scope>NUCLEOTIDE SEQUENCE [LARGE SCALE GENOMIC DNA]</scope>
    <source>
        <strain evidence="3">KCTC 23723</strain>
    </source>
</reference>
<keyword evidence="1" id="KW-0732">Signal</keyword>
<dbReference type="PANTHER" id="PTHR37953">
    <property type="entry name" value="UPF0127 PROTEIN MJ1496"/>
    <property type="match status" value="1"/>
</dbReference>
<evidence type="ECO:0000313" key="2">
    <source>
        <dbReference type="EMBL" id="GGW70453.1"/>
    </source>
</evidence>
<sequence length="142" mass="15973">MRAWLIAVFWVLTSCASVTAAPTFPIAELQVADFTIPVQLAATPELRARGLMFQEKAEPGMLLVYRQPEPISLWMRNTSMPLDVAFIDGDWKIHVIKPLEPFDETPISSDIAVIAALEMPRGWFEQHNVIAGTQLRLLTRID</sequence>
<feature type="signal peptide" evidence="1">
    <location>
        <begin position="1"/>
        <end position="20"/>
    </location>
</feature>
<dbReference type="InterPro" id="IPR038695">
    <property type="entry name" value="Saro_0823-like_sf"/>
</dbReference>
<organism evidence="2 3">
    <name type="scientific">Alishewanella tabrizica</name>
    <dbReference type="NCBI Taxonomy" id="671278"/>
    <lineage>
        <taxon>Bacteria</taxon>
        <taxon>Pseudomonadati</taxon>
        <taxon>Pseudomonadota</taxon>
        <taxon>Gammaproteobacteria</taxon>
        <taxon>Alteromonadales</taxon>
        <taxon>Alteromonadaceae</taxon>
        <taxon>Alishewanella</taxon>
    </lineage>
</organism>
<feature type="chain" id="PRO_5046258614" description="DUF192 domain-containing protein" evidence="1">
    <location>
        <begin position="21"/>
        <end position="142"/>
    </location>
</feature>
<keyword evidence="3" id="KW-1185">Reference proteome</keyword>
<dbReference type="Gene3D" id="2.60.120.1140">
    <property type="entry name" value="Protein of unknown function DUF192"/>
    <property type="match status" value="1"/>
</dbReference>